<accession>A0AAW7ZBT5</accession>
<name>A0AAW7ZBT5_9FIRM</name>
<keyword evidence="2" id="KW-1185">Reference proteome</keyword>
<reference evidence="1" key="1">
    <citation type="journal article" date="2023" name="J. Hazard. Mater.">
        <title>Anaerobic biodegradation of pyrene and benzo[a]pyrene by a new sulfate-reducing Desulforamulus aquiferis strain DSA.</title>
        <authorList>
            <person name="Zhang Z."/>
            <person name="Sun J."/>
            <person name="Gong X."/>
            <person name="Wang C."/>
            <person name="Wang H."/>
        </authorList>
    </citation>
    <scope>NUCLEOTIDE SEQUENCE</scope>
    <source>
        <strain evidence="1">DSA</strain>
    </source>
</reference>
<organism evidence="1 2">
    <name type="scientific">Desulforamulus aquiferis</name>
    <dbReference type="NCBI Taxonomy" id="1397668"/>
    <lineage>
        <taxon>Bacteria</taxon>
        <taxon>Bacillati</taxon>
        <taxon>Bacillota</taxon>
        <taxon>Clostridia</taxon>
        <taxon>Eubacteriales</taxon>
        <taxon>Peptococcaceae</taxon>
        <taxon>Desulforamulus</taxon>
    </lineage>
</organism>
<dbReference type="AlphaFoldDB" id="A0AAW7ZBT5"/>
<comment type="caution">
    <text evidence="1">The sequence shown here is derived from an EMBL/GenBank/DDBJ whole genome shotgun (WGS) entry which is preliminary data.</text>
</comment>
<evidence type="ECO:0008006" key="3">
    <source>
        <dbReference type="Google" id="ProtNLM"/>
    </source>
</evidence>
<sequence length="204" mass="23065">MQVQYHEASGQYCDIETGEIIPLAQIGKIFNNTNEPQPVLLPPDCSVRISKKRKPFKKAAREPFVMVFQQQIQQLIIGGQLSVNEKALLFSIFPFLTFARTIEIPGEDGKPRRLKMNDLYTLMGWSKTSKNTMGNVIDSLTEKGIIMRVKNGRDINIELNPLFFHVGTMEVREVRSKALRDKLEGCGDSRNDLGNQVINIKGTL</sequence>
<evidence type="ECO:0000313" key="1">
    <source>
        <dbReference type="EMBL" id="MDO7786995.1"/>
    </source>
</evidence>
<protein>
    <recommendedName>
        <fullName evidence="3">HTH crp-type domain-containing protein</fullName>
    </recommendedName>
</protein>
<evidence type="ECO:0000313" key="2">
    <source>
        <dbReference type="Proteomes" id="UP001172911"/>
    </source>
</evidence>
<gene>
    <name evidence="1" type="ORF">P6N53_07180</name>
</gene>
<dbReference type="Proteomes" id="UP001172911">
    <property type="component" value="Unassembled WGS sequence"/>
</dbReference>
<reference evidence="1" key="2">
    <citation type="submission" date="2023-03" db="EMBL/GenBank/DDBJ databases">
        <authorList>
            <person name="Zhang Z."/>
        </authorList>
    </citation>
    <scope>NUCLEOTIDE SEQUENCE</scope>
    <source>
        <strain evidence="1">DSA</strain>
    </source>
</reference>
<dbReference type="EMBL" id="JARPTC010000009">
    <property type="protein sequence ID" value="MDO7786995.1"/>
    <property type="molecule type" value="Genomic_DNA"/>
</dbReference>
<dbReference type="RefSeq" id="WP_304542108.1">
    <property type="nucleotide sequence ID" value="NZ_JARPTC010000009.1"/>
</dbReference>
<proteinExistence type="predicted"/>